<dbReference type="SUPFAM" id="SSF55103">
    <property type="entry name" value="FAD-linked oxidases, C-terminal domain"/>
    <property type="match status" value="1"/>
</dbReference>
<dbReference type="InterPro" id="IPR036318">
    <property type="entry name" value="FAD-bd_PCMH-like_sf"/>
</dbReference>
<feature type="domain" description="FAD-binding PCMH-type" evidence="3">
    <location>
        <begin position="1"/>
        <end position="174"/>
    </location>
</feature>
<proteinExistence type="predicted"/>
<dbReference type="PROSITE" id="PS51387">
    <property type="entry name" value="FAD_PCMH"/>
    <property type="match status" value="1"/>
</dbReference>
<reference evidence="4 5" key="1">
    <citation type="submission" date="2015-05" db="EMBL/GenBank/DDBJ databases">
        <title>Complete genome sequence of a sulfur-oxidizing gammaproteobacterium strain HA5.</title>
        <authorList>
            <person name="Miura A."/>
            <person name="Kojima H."/>
            <person name="Fukui M."/>
        </authorList>
    </citation>
    <scope>NUCLEOTIDE SEQUENCE [LARGE SCALE GENOMIC DNA]</scope>
    <source>
        <strain evidence="4 5">HA5</strain>
    </source>
</reference>
<dbReference type="Gene3D" id="3.30.465.10">
    <property type="match status" value="1"/>
</dbReference>
<evidence type="ECO:0000313" key="5">
    <source>
        <dbReference type="Proteomes" id="UP000243180"/>
    </source>
</evidence>
<dbReference type="InParanoid" id="A0A1B4XEB3"/>
<dbReference type="AlphaFoldDB" id="A0A1B4XEB3"/>
<keyword evidence="2" id="KW-0274">FAD</keyword>
<dbReference type="InterPro" id="IPR006094">
    <property type="entry name" value="Oxid_FAD_bind_N"/>
</dbReference>
<gene>
    <name evidence="4" type="ORF">SCL_0837</name>
</gene>
<evidence type="ECO:0000259" key="3">
    <source>
        <dbReference type="PROSITE" id="PS51387"/>
    </source>
</evidence>
<dbReference type="InterPro" id="IPR016169">
    <property type="entry name" value="FAD-bd_PCMH_sub2"/>
</dbReference>
<dbReference type="SUPFAM" id="SSF56176">
    <property type="entry name" value="FAD-binding/transporter-associated domain-like"/>
    <property type="match status" value="1"/>
</dbReference>
<dbReference type="EMBL" id="AP014879">
    <property type="protein sequence ID" value="BAV33157.1"/>
    <property type="molecule type" value="Genomic_DNA"/>
</dbReference>
<dbReference type="GO" id="GO:0003824">
    <property type="term" value="F:catalytic activity"/>
    <property type="evidence" value="ECO:0007669"/>
    <property type="project" value="InterPro"/>
</dbReference>
<dbReference type="RefSeq" id="WP_096361833.1">
    <property type="nucleotide sequence ID" value="NZ_AP014879.1"/>
</dbReference>
<dbReference type="PANTHER" id="PTHR11748:SF103">
    <property type="entry name" value="GLYCOLATE OXIDASE SUBUNIT GLCE"/>
    <property type="match status" value="1"/>
</dbReference>
<protein>
    <submittedName>
        <fullName evidence="4">FAD-binding protein</fullName>
    </submittedName>
</protein>
<dbReference type="InterPro" id="IPR016166">
    <property type="entry name" value="FAD-bd_PCMH"/>
</dbReference>
<name>A0A1B4XEB3_9GAMM</name>
<keyword evidence="5" id="KW-1185">Reference proteome</keyword>
<dbReference type="FunCoup" id="A0A1B4XEB3">
    <property type="interactions" value="18"/>
</dbReference>
<sequence>MSAANQDIANELAEAIKAAVRKRTPLTITGSGSKRFYTGEAAGEKLDVTGHRGIVSYEPTELVITARAGTPLAEIETALADKGQMLAFEPPYFGPAATLGGTIACGFSGPRRPYAGAARDHVLGARLINGRGEILHFGGEVMKNVAGYDVSRLMVGARGTLGVLLEISLKVLPKPAREITLGFATTVDKAIATMNTWSAQPLPLSAACHVDDTLYVRLSGSELGVQAARAKLGGKALDKSDEFWGDIREHRHGFFQGDAPLWRLSVPPATASMDLPGQWLLDWGGAQRWLRSDAPAADIRRETETAGGHATLFRRAGQNGASFHPLPPAVAALQQNLKRAFDPEGRLNVA</sequence>
<dbReference type="InterPro" id="IPR016164">
    <property type="entry name" value="FAD-linked_Oxase-like_C"/>
</dbReference>
<dbReference type="GO" id="GO:0071949">
    <property type="term" value="F:FAD binding"/>
    <property type="evidence" value="ECO:0007669"/>
    <property type="project" value="InterPro"/>
</dbReference>
<evidence type="ECO:0000313" key="4">
    <source>
        <dbReference type="EMBL" id="BAV33157.1"/>
    </source>
</evidence>
<evidence type="ECO:0000256" key="2">
    <source>
        <dbReference type="ARBA" id="ARBA00022827"/>
    </source>
</evidence>
<dbReference type="KEGG" id="slim:SCL_0837"/>
<dbReference type="NCBIfam" id="NF008439">
    <property type="entry name" value="PRK11282.1"/>
    <property type="match status" value="1"/>
</dbReference>
<accession>A0A1B4XEB3</accession>
<dbReference type="PANTHER" id="PTHR11748">
    <property type="entry name" value="D-LACTATE DEHYDROGENASE"/>
    <property type="match status" value="1"/>
</dbReference>
<dbReference type="OrthoDB" id="9811557at2"/>
<keyword evidence="1" id="KW-0285">Flavoprotein</keyword>
<evidence type="ECO:0000256" key="1">
    <source>
        <dbReference type="ARBA" id="ARBA00022630"/>
    </source>
</evidence>
<organism evidence="4 5">
    <name type="scientific">Sulfuricaulis limicola</name>
    <dbReference type="NCBI Taxonomy" id="1620215"/>
    <lineage>
        <taxon>Bacteria</taxon>
        <taxon>Pseudomonadati</taxon>
        <taxon>Pseudomonadota</taxon>
        <taxon>Gammaproteobacteria</taxon>
        <taxon>Acidiferrobacterales</taxon>
        <taxon>Acidiferrobacteraceae</taxon>
        <taxon>Sulfuricaulis</taxon>
    </lineage>
</organism>
<dbReference type="Pfam" id="PF01565">
    <property type="entry name" value="FAD_binding_4"/>
    <property type="match status" value="1"/>
</dbReference>
<dbReference type="Proteomes" id="UP000243180">
    <property type="component" value="Chromosome"/>
</dbReference>